<evidence type="ECO:0000313" key="2">
    <source>
        <dbReference type="Proteomes" id="UP000305267"/>
    </source>
</evidence>
<comment type="caution">
    <text evidence="1">The sequence shown here is derived from an EMBL/GenBank/DDBJ whole genome shotgun (WGS) entry which is preliminary data.</text>
</comment>
<accession>A0A5C4LK78</accession>
<gene>
    <name evidence="1" type="ORF">FF100_04795</name>
</gene>
<dbReference type="Proteomes" id="UP000305267">
    <property type="component" value="Unassembled WGS sequence"/>
</dbReference>
<proteinExistence type="predicted"/>
<protein>
    <submittedName>
        <fullName evidence="1">Uncharacterized protein</fullName>
    </submittedName>
</protein>
<dbReference type="RefSeq" id="WP_139034437.1">
    <property type="nucleotide sequence ID" value="NZ_VDDA01000002.1"/>
</dbReference>
<evidence type="ECO:0000313" key="1">
    <source>
        <dbReference type="EMBL" id="TNC14896.1"/>
    </source>
</evidence>
<dbReference type="EMBL" id="VDDA01000002">
    <property type="protein sequence ID" value="TNC14896.1"/>
    <property type="molecule type" value="Genomic_DNA"/>
</dbReference>
<keyword evidence="2" id="KW-1185">Reference proteome</keyword>
<name>A0A5C4LK78_9HYPH</name>
<organism evidence="1 2">
    <name type="scientific">Methylobacterium terricola</name>
    <dbReference type="NCBI Taxonomy" id="2583531"/>
    <lineage>
        <taxon>Bacteria</taxon>
        <taxon>Pseudomonadati</taxon>
        <taxon>Pseudomonadota</taxon>
        <taxon>Alphaproteobacteria</taxon>
        <taxon>Hyphomicrobiales</taxon>
        <taxon>Methylobacteriaceae</taxon>
        <taxon>Methylobacterium</taxon>
    </lineage>
</organism>
<sequence length="61" mass="7073">MDAKRLKTASFQEIRTRLTEERRFLSDQTFSECITRALAEMFERGVAAGREFEAKNLSKSN</sequence>
<reference evidence="1 2" key="1">
    <citation type="submission" date="2019-06" db="EMBL/GenBank/DDBJ databases">
        <title>Genome of Methylobacterium sp. 17Sr1-39.</title>
        <authorList>
            <person name="Seo T."/>
        </authorList>
    </citation>
    <scope>NUCLEOTIDE SEQUENCE [LARGE SCALE GENOMIC DNA]</scope>
    <source>
        <strain evidence="1 2">17Sr1-39</strain>
    </source>
</reference>
<dbReference type="AlphaFoldDB" id="A0A5C4LK78"/>